<dbReference type="NCBIfam" id="TIGR00027">
    <property type="entry name" value="mthyl_TIGR00027"/>
    <property type="match status" value="1"/>
</dbReference>
<evidence type="ECO:0000256" key="4">
    <source>
        <dbReference type="ARBA" id="ARBA00022679"/>
    </source>
</evidence>
<dbReference type="PANTHER" id="PTHR43619">
    <property type="entry name" value="S-ADENOSYL-L-METHIONINE-DEPENDENT METHYLTRANSFERASE YKTD-RELATED"/>
    <property type="match status" value="1"/>
</dbReference>
<gene>
    <name evidence="7" type="ORF">AELLOGFF_03983</name>
</gene>
<dbReference type="FunFam" id="3.40.50.150:FF:000152">
    <property type="entry name" value="S-adenosyl-L-methionine-dependent methyltransferase"/>
    <property type="match status" value="1"/>
</dbReference>
<evidence type="ECO:0000313" key="8">
    <source>
        <dbReference type="Proteomes" id="UP000430146"/>
    </source>
</evidence>
<evidence type="ECO:0000313" key="7">
    <source>
        <dbReference type="EMBL" id="CAA0117473.1"/>
    </source>
</evidence>
<dbReference type="InterPro" id="IPR029063">
    <property type="entry name" value="SAM-dependent_MTases_sf"/>
</dbReference>
<protein>
    <recommendedName>
        <fullName evidence="6">S-adenosyl-L-methionine-dependent methyltransferase</fullName>
        <ecNumber evidence="6">2.1.1.-</ecNumber>
    </recommendedName>
</protein>
<reference evidence="7 8" key="1">
    <citation type="submission" date="2019-11" db="EMBL/GenBank/DDBJ databases">
        <authorList>
            <person name="Holert J."/>
        </authorList>
    </citation>
    <scope>NUCLEOTIDE SEQUENCE [LARGE SCALE GENOMIC DNA]</scope>
    <source>
        <strain evidence="7">BC8_1</strain>
    </source>
</reference>
<dbReference type="GO" id="GO:0008168">
    <property type="term" value="F:methyltransferase activity"/>
    <property type="evidence" value="ECO:0007669"/>
    <property type="project" value="UniProtKB-UniRule"/>
</dbReference>
<dbReference type="AlphaFoldDB" id="A0A5S9QHF6"/>
<sequence>MTRSDGDTWDLASSVGATATMVAAGRAIASADPRGLIDDPFAAPLVRAVGLHFFTSMLDGELDLSQIPGSSPERMQKMIDAMAVRTRFFDDYLTAATADGVRQVVILASGLDARAYRLPWPDGTVVYEIDQPDVIAFKSQTLADLGAEPTATRRTVSIDLRDDWPTALQDAGFDASQPTAWLAEGLLIYLPPEAQDRLFDLITGLSAAGSTVGTEYAPGILDFDAEKAREMTAPLADHGLEIDMASLVYAGRRSHVMEYLRESGWQVTGSPRDELLRHFGLAVPTTEDDDVLGEIVYVSARLAT</sequence>
<keyword evidence="3 6" id="KW-0489">Methyltransferase</keyword>
<accession>A0A5S9QHF6</accession>
<dbReference type="EMBL" id="CACSIP010000015">
    <property type="protein sequence ID" value="CAA0117473.1"/>
    <property type="molecule type" value="Genomic_DNA"/>
</dbReference>
<dbReference type="GO" id="GO:0032259">
    <property type="term" value="P:methylation"/>
    <property type="evidence" value="ECO:0007669"/>
    <property type="project" value="UniProtKB-KW"/>
</dbReference>
<evidence type="ECO:0000256" key="1">
    <source>
        <dbReference type="ARBA" id="ARBA00003907"/>
    </source>
</evidence>
<evidence type="ECO:0000256" key="5">
    <source>
        <dbReference type="ARBA" id="ARBA00022691"/>
    </source>
</evidence>
<dbReference type="InterPro" id="IPR011610">
    <property type="entry name" value="SAM_mthyl_Trfase_ML2640-like"/>
</dbReference>
<comment type="similarity">
    <text evidence="2 6">Belongs to the UPF0677 family.</text>
</comment>
<dbReference type="Proteomes" id="UP000430146">
    <property type="component" value="Unassembled WGS sequence"/>
</dbReference>
<keyword evidence="4 7" id="KW-0808">Transferase</keyword>
<name>A0A5S9QHF6_MYCVN</name>
<dbReference type="InterPro" id="IPR007213">
    <property type="entry name" value="Ppm1/Ppm2/Tcmp"/>
</dbReference>
<organism evidence="7 8">
    <name type="scientific">Mycolicibacterium vanbaalenii</name>
    <name type="common">Mycobacterium vanbaalenii</name>
    <dbReference type="NCBI Taxonomy" id="110539"/>
    <lineage>
        <taxon>Bacteria</taxon>
        <taxon>Bacillati</taxon>
        <taxon>Actinomycetota</taxon>
        <taxon>Actinomycetes</taxon>
        <taxon>Mycobacteriales</taxon>
        <taxon>Mycobacteriaceae</taxon>
        <taxon>Mycolicibacterium</taxon>
    </lineage>
</organism>
<dbReference type="RefSeq" id="WP_159230602.1">
    <property type="nucleotide sequence ID" value="NZ_CACSIP010000015.1"/>
</dbReference>
<comment type="function">
    <text evidence="1 6">Exhibits S-adenosyl-L-methionine-dependent methyltransferase activity.</text>
</comment>
<dbReference type="Gene3D" id="3.40.50.150">
    <property type="entry name" value="Vaccinia Virus protein VP39"/>
    <property type="match status" value="1"/>
</dbReference>
<evidence type="ECO:0000256" key="2">
    <source>
        <dbReference type="ARBA" id="ARBA00008138"/>
    </source>
</evidence>
<dbReference type="EC" id="2.1.1.-" evidence="6"/>
<dbReference type="SUPFAM" id="SSF53335">
    <property type="entry name" value="S-adenosyl-L-methionine-dependent methyltransferases"/>
    <property type="match status" value="1"/>
</dbReference>
<dbReference type="PANTHER" id="PTHR43619:SF2">
    <property type="entry name" value="S-ADENOSYL-L-METHIONINE-DEPENDENT METHYLTRANSFERASES SUPERFAMILY PROTEIN"/>
    <property type="match status" value="1"/>
</dbReference>
<proteinExistence type="inferred from homology"/>
<dbReference type="OrthoDB" id="9806164at2"/>
<evidence type="ECO:0000256" key="3">
    <source>
        <dbReference type="ARBA" id="ARBA00022603"/>
    </source>
</evidence>
<keyword evidence="5 6" id="KW-0949">S-adenosyl-L-methionine</keyword>
<keyword evidence="8" id="KW-1185">Reference proteome</keyword>
<evidence type="ECO:0000256" key="6">
    <source>
        <dbReference type="RuleBase" id="RU362030"/>
    </source>
</evidence>
<dbReference type="Pfam" id="PF04072">
    <property type="entry name" value="LCM"/>
    <property type="match status" value="1"/>
</dbReference>